<keyword evidence="3" id="KW-1185">Reference proteome</keyword>
<dbReference type="KEGG" id="acan:ACA1_326160"/>
<dbReference type="AlphaFoldDB" id="L8HH36"/>
<evidence type="ECO:0000313" key="3">
    <source>
        <dbReference type="Proteomes" id="UP000011083"/>
    </source>
</evidence>
<dbReference type="OrthoDB" id="59229at2759"/>
<evidence type="ECO:0000313" key="2">
    <source>
        <dbReference type="EMBL" id="ELR24522.1"/>
    </source>
</evidence>
<dbReference type="Pfam" id="PF03960">
    <property type="entry name" value="ArsC"/>
    <property type="match status" value="1"/>
</dbReference>
<dbReference type="Gene3D" id="3.40.30.10">
    <property type="entry name" value="Glutaredoxin"/>
    <property type="match status" value="1"/>
</dbReference>
<feature type="region of interest" description="Disordered" evidence="1">
    <location>
        <begin position="1"/>
        <end position="28"/>
    </location>
</feature>
<dbReference type="InterPro" id="IPR006660">
    <property type="entry name" value="Arsenate_reductase-like"/>
</dbReference>
<dbReference type="VEuPathDB" id="AmoebaDB:ACA1_326160"/>
<protein>
    <submittedName>
        <fullName evidence="2">ArsC subfamily protein</fullName>
    </submittedName>
</protein>
<organism evidence="2 3">
    <name type="scientific">Acanthamoeba castellanii (strain ATCC 30010 / Neff)</name>
    <dbReference type="NCBI Taxonomy" id="1257118"/>
    <lineage>
        <taxon>Eukaryota</taxon>
        <taxon>Amoebozoa</taxon>
        <taxon>Discosea</taxon>
        <taxon>Longamoebia</taxon>
        <taxon>Centramoebida</taxon>
        <taxon>Acanthamoebidae</taxon>
        <taxon>Acanthamoeba</taxon>
    </lineage>
</organism>
<dbReference type="Proteomes" id="UP000011083">
    <property type="component" value="Unassembled WGS sequence"/>
</dbReference>
<reference evidence="2 3" key="1">
    <citation type="journal article" date="2013" name="Genome Biol.">
        <title>Genome of Acanthamoeba castellanii highlights extensive lateral gene transfer and early evolution of tyrosine kinase signaling.</title>
        <authorList>
            <person name="Clarke M."/>
            <person name="Lohan A.J."/>
            <person name="Liu B."/>
            <person name="Lagkouvardos I."/>
            <person name="Roy S."/>
            <person name="Zafar N."/>
            <person name="Bertelli C."/>
            <person name="Schilde C."/>
            <person name="Kianianmomeni A."/>
            <person name="Burglin T.R."/>
            <person name="Frech C."/>
            <person name="Turcotte B."/>
            <person name="Kopec K.O."/>
            <person name="Synnott J.M."/>
            <person name="Choo C."/>
            <person name="Paponov I."/>
            <person name="Finkler A."/>
            <person name="Soon Heng Tan C."/>
            <person name="Hutchins A.P."/>
            <person name="Weinmeier T."/>
            <person name="Rattei T."/>
            <person name="Chu J.S."/>
            <person name="Gimenez G."/>
            <person name="Irimia M."/>
            <person name="Rigden D.J."/>
            <person name="Fitzpatrick D.A."/>
            <person name="Lorenzo-Morales J."/>
            <person name="Bateman A."/>
            <person name="Chiu C.H."/>
            <person name="Tang P."/>
            <person name="Hegemann P."/>
            <person name="Fromm H."/>
            <person name="Raoult D."/>
            <person name="Greub G."/>
            <person name="Miranda-Saavedra D."/>
            <person name="Chen N."/>
            <person name="Nash P."/>
            <person name="Ginger M.L."/>
            <person name="Horn M."/>
            <person name="Schaap P."/>
            <person name="Caler L."/>
            <person name="Loftus B."/>
        </authorList>
    </citation>
    <scope>NUCLEOTIDE SEQUENCE [LARGE SCALE GENOMIC DNA]</scope>
    <source>
        <strain evidence="2 3">Neff</strain>
    </source>
</reference>
<dbReference type="RefSeq" id="XP_004367795.1">
    <property type="nucleotide sequence ID" value="XM_004367738.1"/>
</dbReference>
<feature type="compositionally biased region" description="Polar residues" evidence="1">
    <location>
        <begin position="9"/>
        <end position="25"/>
    </location>
</feature>
<feature type="region of interest" description="Disordered" evidence="1">
    <location>
        <begin position="332"/>
        <end position="400"/>
    </location>
</feature>
<dbReference type="EMBL" id="KB007813">
    <property type="protein sequence ID" value="ELR24522.1"/>
    <property type="molecule type" value="Genomic_DNA"/>
</dbReference>
<sequence length="400" mass="44877">MGPAAAAASKSSTRFATPPSATSASFDEMPLFPPNLAAGGAPTRKMGRPTIYHYPRSKSSYGAIRLLEACSLKPIIIDITVDPLLPRDVERFMAELGIDDPRDFMRTSDPLYAELNLHDPALGRDALIQAIIDHPRLMRRPIVELPFREQGQRRRALVIAQPPQKLFGVIFNESEEEALGLATPRPLEETEADRWARQWSQAEGQFQIDPEQVAQMRAQLADTDESFEFPEETDEIGEDDELPFAIDDDVEAAVSDDIDEAELHRFLREEGLDDEIIIDHTTTDDNAVDEAGETPDAAADHHHRQKQQRRRNDDADPEFAAKVNAIILEMAKKAVEEEEREPHKKQKQRGNKPGQPHVTAEEMTELLERIMEVAPPPPRQRPGRRRLPIPPAPAASSEQE</sequence>
<gene>
    <name evidence="2" type="ORF">ACA1_326160</name>
</gene>
<dbReference type="GeneID" id="14925539"/>
<name>L8HH36_ACACF</name>
<dbReference type="PANTHER" id="PTHR30041:SF4">
    <property type="entry name" value="ARSENATE REDUCTASE"/>
    <property type="match status" value="1"/>
</dbReference>
<proteinExistence type="predicted"/>
<dbReference type="SUPFAM" id="SSF52833">
    <property type="entry name" value="Thioredoxin-like"/>
    <property type="match status" value="1"/>
</dbReference>
<dbReference type="InterPro" id="IPR036249">
    <property type="entry name" value="Thioredoxin-like_sf"/>
</dbReference>
<feature type="region of interest" description="Disordered" evidence="1">
    <location>
        <begin position="283"/>
        <end position="318"/>
    </location>
</feature>
<dbReference type="PANTHER" id="PTHR30041">
    <property type="entry name" value="ARSENATE REDUCTASE"/>
    <property type="match status" value="1"/>
</dbReference>
<dbReference type="PROSITE" id="PS51353">
    <property type="entry name" value="ARSC"/>
    <property type="match status" value="1"/>
</dbReference>
<accession>L8HH36</accession>
<evidence type="ECO:0000256" key="1">
    <source>
        <dbReference type="SAM" id="MobiDB-lite"/>
    </source>
</evidence>